<feature type="transmembrane region" description="Helical" evidence="1">
    <location>
        <begin position="46"/>
        <end position="74"/>
    </location>
</feature>
<dbReference type="OrthoDB" id="2191654at2759"/>
<accession>A0A177ED06</accession>
<feature type="transmembrane region" description="Helical" evidence="1">
    <location>
        <begin position="200"/>
        <end position="225"/>
    </location>
</feature>
<reference evidence="2 3" key="1">
    <citation type="submission" date="2016-02" db="EMBL/GenBank/DDBJ databases">
        <title>Discovery of a natural microsporidian pathogen with a broad tissue tropism in Caenorhabditis elegans.</title>
        <authorList>
            <person name="Luallen R.J."/>
            <person name="Reinke A.W."/>
            <person name="Tong L."/>
            <person name="Botts M.R."/>
            <person name="Felix M.-A."/>
            <person name="Troemel E.R."/>
        </authorList>
    </citation>
    <scope>NUCLEOTIDE SEQUENCE [LARGE SCALE GENOMIC DNA]</scope>
    <source>
        <strain evidence="2 3">JUm2807</strain>
    </source>
</reference>
<keyword evidence="1" id="KW-1133">Transmembrane helix</keyword>
<keyword evidence="1" id="KW-0472">Membrane</keyword>
<evidence type="ECO:0000256" key="1">
    <source>
        <dbReference type="SAM" id="Phobius"/>
    </source>
</evidence>
<keyword evidence="3" id="KW-1185">Reference proteome</keyword>
<dbReference type="Proteomes" id="UP000185944">
    <property type="component" value="Unassembled WGS sequence"/>
</dbReference>
<organism evidence="2 3">
    <name type="scientific">Nematocida displodere</name>
    <dbReference type="NCBI Taxonomy" id="1805483"/>
    <lineage>
        <taxon>Eukaryota</taxon>
        <taxon>Fungi</taxon>
        <taxon>Fungi incertae sedis</taxon>
        <taxon>Microsporidia</taxon>
        <taxon>Nematocida</taxon>
    </lineage>
</organism>
<name>A0A177ED06_9MICR</name>
<proteinExistence type="predicted"/>
<protein>
    <submittedName>
        <fullName evidence="2">Uncharacterized protein</fullName>
    </submittedName>
</protein>
<dbReference type="VEuPathDB" id="MicrosporidiaDB:NEDG_01018"/>
<keyword evidence="1" id="KW-0812">Transmembrane</keyword>
<dbReference type="AlphaFoldDB" id="A0A177ED06"/>
<feature type="transmembrane region" description="Helical" evidence="1">
    <location>
        <begin position="231"/>
        <end position="254"/>
    </location>
</feature>
<dbReference type="RefSeq" id="XP_067543624.1">
    <property type="nucleotide sequence ID" value="XM_067688436.1"/>
</dbReference>
<dbReference type="GeneID" id="93647368"/>
<sequence>MSISVSPFYFLLNMGVVVGMCGMFLKYSAHERMSQKKRTLASNVDMSIVGCSVVITSLFVVWSGGGLLASYFGNFSLFQEGGPQVLETLQKTDILIEIGQKVISFLILSLAALQSRKTGDALELNAWGKCMIGVCAILGASFFVLQTVFKGFLGVVVLYLMSSIFDVFVVIFSLLTIILIRKDLPSGKTTAYLPQKIADWNTGVCLVLVCSVMLDFASKVFFIGVEVTGRLHIPLLIDMASMVKCVSTLLLAYTGYSARIPQSKAYSTE</sequence>
<comment type="caution">
    <text evidence="2">The sequence shown here is derived from an EMBL/GenBank/DDBJ whole genome shotgun (WGS) entry which is preliminary data.</text>
</comment>
<feature type="transmembrane region" description="Helical" evidence="1">
    <location>
        <begin position="6"/>
        <end position="25"/>
    </location>
</feature>
<dbReference type="EMBL" id="LTDL01000042">
    <property type="protein sequence ID" value="OAG28879.1"/>
    <property type="molecule type" value="Genomic_DNA"/>
</dbReference>
<evidence type="ECO:0000313" key="3">
    <source>
        <dbReference type="Proteomes" id="UP000185944"/>
    </source>
</evidence>
<evidence type="ECO:0000313" key="2">
    <source>
        <dbReference type="EMBL" id="OAG28879.1"/>
    </source>
</evidence>
<gene>
    <name evidence="2" type="ORF">NEDG_01018</name>
</gene>
<feature type="transmembrane region" description="Helical" evidence="1">
    <location>
        <begin position="151"/>
        <end position="180"/>
    </location>
</feature>
<feature type="transmembrane region" description="Helical" evidence="1">
    <location>
        <begin position="94"/>
        <end position="114"/>
    </location>
</feature>
<feature type="transmembrane region" description="Helical" evidence="1">
    <location>
        <begin position="126"/>
        <end position="145"/>
    </location>
</feature>